<dbReference type="InterPro" id="IPR036188">
    <property type="entry name" value="FAD/NAD-bd_sf"/>
</dbReference>
<dbReference type="RefSeq" id="WP_264321909.1">
    <property type="nucleotide sequence ID" value="NZ_JADEXN010000234.1"/>
</dbReference>
<accession>A0A928Z9H6</accession>
<dbReference type="InterPro" id="IPR002937">
    <property type="entry name" value="Amino_oxidase"/>
</dbReference>
<dbReference type="AlphaFoldDB" id="A0A928Z9H6"/>
<dbReference type="SUPFAM" id="SSF51905">
    <property type="entry name" value="FAD/NAD(P)-binding domain"/>
    <property type="match status" value="1"/>
</dbReference>
<dbReference type="InterPro" id="IPR045892">
    <property type="entry name" value="CrtISO-like"/>
</dbReference>
<comment type="caution">
    <text evidence="2">The sequence shown here is derived from an EMBL/GenBank/DDBJ whole genome shotgun (WGS) entry which is preliminary data.</text>
</comment>
<gene>
    <name evidence="2" type="ORF">IQ235_13065</name>
</gene>
<dbReference type="Gene3D" id="3.50.50.60">
    <property type="entry name" value="FAD/NAD(P)-binding domain"/>
    <property type="match status" value="1"/>
</dbReference>
<feature type="domain" description="Amine oxidase" evidence="1">
    <location>
        <begin position="5"/>
        <end position="251"/>
    </location>
</feature>
<dbReference type="EMBL" id="JADEXN010000234">
    <property type="protein sequence ID" value="MBE9041709.1"/>
    <property type="molecule type" value="Genomic_DNA"/>
</dbReference>
<dbReference type="Gene3D" id="3.90.660.50">
    <property type="match status" value="1"/>
</dbReference>
<sequence length="257" mass="28598">GLENAGGEIRYQARVKEIILENCRAVGVRLTSGEEYRAKRVISNSTRWDTFEKLLPKSQMPASEKRWQQRYQKSPSFLSLHLGVEASVLPPGTECHHILLEDWSQMEASGGTIFVSIPTLLDGNLAPEGYHIIHTFTPYTIDSWQGFSSQEYEAKKEAAAWEIIDRLEAIFPGLDAGLDYMEVGTPRTHRRFLGREDGTYGPIPQRKLMGLLGMPFNRTSIPGLYCVGDSTFPGQGLNAVAFSGFACAHRVATDLGF</sequence>
<dbReference type="GO" id="GO:0016116">
    <property type="term" value="P:carotenoid metabolic process"/>
    <property type="evidence" value="ECO:0007669"/>
    <property type="project" value="InterPro"/>
</dbReference>
<dbReference type="GO" id="GO:0016491">
    <property type="term" value="F:oxidoreductase activity"/>
    <property type="evidence" value="ECO:0007669"/>
    <property type="project" value="InterPro"/>
</dbReference>
<proteinExistence type="predicted"/>
<dbReference type="PANTHER" id="PTHR46313">
    <property type="match status" value="1"/>
</dbReference>
<evidence type="ECO:0000259" key="1">
    <source>
        <dbReference type="Pfam" id="PF01593"/>
    </source>
</evidence>
<evidence type="ECO:0000313" key="3">
    <source>
        <dbReference type="Proteomes" id="UP000621799"/>
    </source>
</evidence>
<reference evidence="2" key="1">
    <citation type="submission" date="2020-10" db="EMBL/GenBank/DDBJ databases">
        <authorList>
            <person name="Castelo-Branco R."/>
            <person name="Eusebio N."/>
            <person name="Adriana R."/>
            <person name="Vieira A."/>
            <person name="Brugerolle De Fraissinette N."/>
            <person name="Rezende De Castro R."/>
            <person name="Schneider M.P."/>
            <person name="Vasconcelos V."/>
            <person name="Leao P.N."/>
        </authorList>
    </citation>
    <scope>NUCLEOTIDE SEQUENCE</scope>
    <source>
        <strain evidence="2">LEGE 11467</strain>
    </source>
</reference>
<organism evidence="2 3">
    <name type="scientific">Zarconia navalis LEGE 11467</name>
    <dbReference type="NCBI Taxonomy" id="1828826"/>
    <lineage>
        <taxon>Bacteria</taxon>
        <taxon>Bacillati</taxon>
        <taxon>Cyanobacteriota</taxon>
        <taxon>Cyanophyceae</taxon>
        <taxon>Oscillatoriophycideae</taxon>
        <taxon>Oscillatoriales</taxon>
        <taxon>Oscillatoriales incertae sedis</taxon>
        <taxon>Zarconia</taxon>
        <taxon>Zarconia navalis</taxon>
    </lineage>
</organism>
<name>A0A928Z9H6_9CYAN</name>
<dbReference type="Pfam" id="PF01593">
    <property type="entry name" value="Amino_oxidase"/>
    <property type="match status" value="1"/>
</dbReference>
<evidence type="ECO:0000313" key="2">
    <source>
        <dbReference type="EMBL" id="MBE9041709.1"/>
    </source>
</evidence>
<protein>
    <submittedName>
        <fullName evidence="2">FAD-dependent oxidoreductase</fullName>
    </submittedName>
</protein>
<dbReference type="Proteomes" id="UP000621799">
    <property type="component" value="Unassembled WGS sequence"/>
</dbReference>
<keyword evidence="3" id="KW-1185">Reference proteome</keyword>
<dbReference type="PANTHER" id="PTHR46313:SF3">
    <property type="entry name" value="PROLYCOPENE ISOMERASE, CHLOROPLASTIC"/>
    <property type="match status" value="1"/>
</dbReference>
<feature type="non-terminal residue" evidence="2">
    <location>
        <position position="1"/>
    </location>
</feature>